<name>A0A2I0U2V2_LIMLA</name>
<evidence type="ECO:0000256" key="1">
    <source>
        <dbReference type="SAM" id="MobiDB-lite"/>
    </source>
</evidence>
<dbReference type="Proteomes" id="UP000233556">
    <property type="component" value="Unassembled WGS sequence"/>
</dbReference>
<keyword evidence="3" id="KW-1185">Reference proteome</keyword>
<feature type="region of interest" description="Disordered" evidence="1">
    <location>
        <begin position="122"/>
        <end position="154"/>
    </location>
</feature>
<feature type="compositionally biased region" description="Basic and acidic residues" evidence="1">
    <location>
        <begin position="125"/>
        <end position="154"/>
    </location>
</feature>
<reference evidence="3" key="1">
    <citation type="submission" date="2017-11" db="EMBL/GenBank/DDBJ databases">
        <authorList>
            <person name="Lima N.C."/>
            <person name="Parody-Merino A.M."/>
            <person name="Battley P.F."/>
            <person name="Fidler A.E."/>
            <person name="Prosdocimi F."/>
        </authorList>
    </citation>
    <scope>NUCLEOTIDE SEQUENCE [LARGE SCALE GENOMIC DNA]</scope>
</reference>
<reference evidence="3" key="2">
    <citation type="submission" date="2017-12" db="EMBL/GenBank/DDBJ databases">
        <title>Genome sequence of the Bar-tailed Godwit (Limosa lapponica baueri).</title>
        <authorList>
            <person name="Lima N.C.B."/>
            <person name="Parody-Merino A.M."/>
            <person name="Battley P.F."/>
            <person name="Fidler A.E."/>
            <person name="Prosdocimi F."/>
        </authorList>
    </citation>
    <scope>NUCLEOTIDE SEQUENCE [LARGE SCALE GENOMIC DNA]</scope>
</reference>
<gene>
    <name evidence="2" type="ORF">llap_9308</name>
</gene>
<protein>
    <submittedName>
        <fullName evidence="2">Uncharacterized protein</fullName>
    </submittedName>
</protein>
<evidence type="ECO:0000313" key="2">
    <source>
        <dbReference type="EMBL" id="PKU40377.1"/>
    </source>
</evidence>
<accession>A0A2I0U2V2</accession>
<dbReference type="EMBL" id="KZ506285">
    <property type="protein sequence ID" value="PKU40377.1"/>
    <property type="molecule type" value="Genomic_DNA"/>
</dbReference>
<dbReference type="AlphaFoldDB" id="A0A2I0U2V2"/>
<sequence length="154" mass="17521">MVKTMVKQAVPLHGEVHGGADINRQSMEDPSLGQVDTQKRGCDPMETPHWSRISENLRRPFPPGNFTCHWSPQHIKMEPQDTVSGRHVTIPLPPSHFDWLQTQTTTEELGAPDTEQALCSLELGMEERKGEKRGEERRGEERRGEERRDNSTEG</sequence>
<organism evidence="2 3">
    <name type="scientific">Limosa lapponica baueri</name>
    <dbReference type="NCBI Taxonomy" id="1758121"/>
    <lineage>
        <taxon>Eukaryota</taxon>
        <taxon>Metazoa</taxon>
        <taxon>Chordata</taxon>
        <taxon>Craniata</taxon>
        <taxon>Vertebrata</taxon>
        <taxon>Euteleostomi</taxon>
        <taxon>Archelosauria</taxon>
        <taxon>Archosauria</taxon>
        <taxon>Dinosauria</taxon>
        <taxon>Saurischia</taxon>
        <taxon>Theropoda</taxon>
        <taxon>Coelurosauria</taxon>
        <taxon>Aves</taxon>
        <taxon>Neognathae</taxon>
        <taxon>Neoaves</taxon>
        <taxon>Charadriiformes</taxon>
        <taxon>Scolopacidae</taxon>
        <taxon>Limosa</taxon>
    </lineage>
</organism>
<proteinExistence type="predicted"/>
<evidence type="ECO:0000313" key="3">
    <source>
        <dbReference type="Proteomes" id="UP000233556"/>
    </source>
</evidence>